<accession>A0ABW7PL96</accession>
<feature type="compositionally biased region" description="Low complexity" evidence="1">
    <location>
        <begin position="563"/>
        <end position="587"/>
    </location>
</feature>
<protein>
    <recommendedName>
        <fullName evidence="4">Serine protease</fullName>
    </recommendedName>
</protein>
<feature type="region of interest" description="Disordered" evidence="1">
    <location>
        <begin position="554"/>
        <end position="940"/>
    </location>
</feature>
<feature type="compositionally biased region" description="Polar residues" evidence="1">
    <location>
        <begin position="737"/>
        <end position="752"/>
    </location>
</feature>
<dbReference type="SUPFAM" id="SSF50494">
    <property type="entry name" value="Trypsin-like serine proteases"/>
    <property type="match status" value="1"/>
</dbReference>
<feature type="compositionally biased region" description="Gly residues" evidence="1">
    <location>
        <begin position="834"/>
        <end position="873"/>
    </location>
</feature>
<dbReference type="Proteomes" id="UP001610631">
    <property type="component" value="Unassembled WGS sequence"/>
</dbReference>
<feature type="compositionally biased region" description="Low complexity" evidence="1">
    <location>
        <begin position="623"/>
        <end position="638"/>
    </location>
</feature>
<dbReference type="RefSeq" id="WP_395512837.1">
    <property type="nucleotide sequence ID" value="NZ_JBBDHD010000112.1"/>
</dbReference>
<reference evidence="2 3" key="1">
    <citation type="submission" date="2024-03" db="EMBL/GenBank/DDBJ databases">
        <title>Whole genome sequencing of Streptomyces racemochromogenes, to identify antimicrobial biosynthetic gene clusters.</title>
        <authorList>
            <person name="Suryawanshi P."/>
            <person name="Krishnaraj P.U."/>
            <person name="Arun Y.P."/>
            <person name="Suryawanshi M.P."/>
            <person name="Rakshit O."/>
        </authorList>
    </citation>
    <scope>NUCLEOTIDE SEQUENCE [LARGE SCALE GENOMIC DNA]</scope>
    <source>
        <strain evidence="2 3">AUDT626</strain>
    </source>
</reference>
<feature type="compositionally biased region" description="Low complexity" evidence="1">
    <location>
        <begin position="659"/>
        <end position="671"/>
    </location>
</feature>
<gene>
    <name evidence="2" type="ORF">WDV06_29405</name>
</gene>
<evidence type="ECO:0000313" key="3">
    <source>
        <dbReference type="Proteomes" id="UP001610631"/>
    </source>
</evidence>
<evidence type="ECO:0008006" key="4">
    <source>
        <dbReference type="Google" id="ProtNLM"/>
    </source>
</evidence>
<keyword evidence="3" id="KW-1185">Reference proteome</keyword>
<proteinExistence type="predicted"/>
<feature type="compositionally biased region" description="Low complexity" evidence="1">
    <location>
        <begin position="691"/>
        <end position="708"/>
    </location>
</feature>
<feature type="compositionally biased region" description="Gly residues" evidence="1">
    <location>
        <begin position="923"/>
        <end position="933"/>
    </location>
</feature>
<evidence type="ECO:0000256" key="1">
    <source>
        <dbReference type="SAM" id="MobiDB-lite"/>
    </source>
</evidence>
<feature type="compositionally biased region" description="Gly residues" evidence="1">
    <location>
        <begin position="892"/>
        <end position="903"/>
    </location>
</feature>
<evidence type="ECO:0000313" key="2">
    <source>
        <dbReference type="EMBL" id="MFH7599181.1"/>
    </source>
</evidence>
<dbReference type="EMBL" id="JBBDHD010000112">
    <property type="protein sequence ID" value="MFH7599181.1"/>
    <property type="molecule type" value="Genomic_DNA"/>
</dbReference>
<comment type="caution">
    <text evidence="2">The sequence shown here is derived from an EMBL/GenBank/DDBJ whole genome shotgun (WGS) entry which is preliminary data.</text>
</comment>
<name>A0ABW7PL96_9ACTN</name>
<feature type="compositionally biased region" description="Low complexity" evidence="1">
    <location>
        <begin position="789"/>
        <end position="807"/>
    </location>
</feature>
<sequence length="1554" mass="157300">MADDRGTVLTGHEAVEGLARIELCAPGGRTWWTGADEVIGLPELGLALVPSDGLGLRPLPVAACGSVLSGTYVRVLARGWRQARVLGAGAEVSHTAAGRRWLLPATLELAIGTDGRDALRLGGAACGGPVLDAETGAVLAVVGTALTAERRSGSFAVPLREAAATAPGGPLAALLERNAATVPAYGADLNLAGVLELTATTLGSALPAAGGGGPGPEPAARPAIAAGLAAFTAGQDLILGLVGDPGTGRTTALATLAADRARGPRPAPSLWLRGADLRPDDTSLADAVTRSLAEAARVTATATAAWSDPAGAGPARAGVAGDTVRVAGTAGMAGAAGAGGVAPGFGGRAGAAGLAGAGGDARKVAGVAGAVGAARGGEGDPAGGADASGAMAERVARLAAAAGRALLVVLDAPEEMPPGLAHRLAPWTVATAAWLCGTGARLVVAARPEYWERAGALWPPELLHTPERSVRRLPPALPVGDLTPAEAETARARLGIPPDAVREADARHPLTLGLLAGLRAAGVTGGRPTRDEVFAAHLDLLFLRAAVRIAADPHPIPAPRPGGPATRAAGGSPGPAVRGAASRSDAAAPRDVRGGFSGPAAPAPRHTPWGSPPVAGGAHREGPAGSSGPAGGSHPDGPTGFPFPTERCPSVPGPRQGAHDGATATGAGPTASRVEAPAPGNPLVGRWTAEGRTSGSRTAAGRSSAGGRPPQAPSGEVPRAAAPDGAERSAPAGARSASVTAGSPYGSWSGTDRPSGVWSGADDASPAPRPGADRLSGSRPGTDGPPGPWSGADGSSGASPGADGPSGVWSPADRSSGPSRGADRWAGSTPGVDGWSGGGDGLSADAAGGGDRLSGVWAGAGAGRAPRAGGGEDSGPWTRTDGARGPWPGAGRASGSGGGPGGRDGGERPRPDGRGAGDRGGEDPGGPVGGQGDGAPAAGVYGPGVRRLAARVAGRVHEAARRCLGPGQGQLDRAAFEELFPWRTGWASAVLTEGLLVPAGPGYRFAHEELSDWLQACHLDVPRALDTLVHSGPATPGPPVPRHRIGPVLEALRRLPDAETTEVLARLVGALNDFAEAPPGDVHPDRVWWAARLLRGTLLRAPDATPYLPVLHALAEHVARAGPEDFGGWFWNRLRLSEPDRLDLLRRLLPSDHRYLEAAGRRLTRAPQLVMPLVCAWFTDERRLRGRPGATVATAAQALLHTHRRLALDDLTEALVDAAHPRADELLAVLAEDEPSALSRAVDRWAHDERPGRRVAAAAYGLATAPHVRAPADRELLRFAAEALLARPGDLPLHGSALGILLRDPQARARHLTAALDCFRDPERGSRLPASALVAALPVLPDPDAVFDALRARADGEVLRALAALTTPALARRAGDLVREHLARHPADAPHAAAFVDRRLEQGPAAAPVLRPLVLGLLRGAPPQVRSALAGVLAAPGGEPTSALRTELAETLLREEPDPRVLGAFLTAVAAAARTRPEDRTRELLRRTGRQLLRIPGGPEVFEQRTVELVRADPVFGALVARWLAEARAEAAALLGPGARRTVESLSRSAPDVT</sequence>
<organism evidence="2 3">
    <name type="scientific">Streptomyces racemochromogenes</name>
    <dbReference type="NCBI Taxonomy" id="67353"/>
    <lineage>
        <taxon>Bacteria</taxon>
        <taxon>Bacillati</taxon>
        <taxon>Actinomycetota</taxon>
        <taxon>Actinomycetes</taxon>
        <taxon>Kitasatosporales</taxon>
        <taxon>Streptomycetaceae</taxon>
        <taxon>Streptomyces</taxon>
    </lineage>
</organism>
<dbReference type="InterPro" id="IPR009003">
    <property type="entry name" value="Peptidase_S1_PA"/>
</dbReference>
<feature type="compositionally biased region" description="Basic and acidic residues" evidence="1">
    <location>
        <begin position="904"/>
        <end position="922"/>
    </location>
</feature>